<sequence>MEATNSSHFSFSRLSPATESPRRFNKIVAWFKFRFSRRHHIRTHAVNSRPSGTRRFIKHCRRSIHSVPVFPLEIMELIIYEVWNLQLSTRARRIFRWTSMRVSYAWMATFMRISLADLRITDYAYFDYVWKHILEGNKSIVCKHLDLRSYLENYCRSMTLYINIDYASYRHQCLLPAHLNCPGPEADPNRMASILHYHGLFLKFCHNLFALRHVHLRYHNRLPLDYYDHIYRFHSFPTTVTDLEITHTFDDFPEFPDKLYDSLSDRYICPHKREIFFCEFPWKLPHVRRLTVRGGHIPLVLTIALRAEGLEEITTDVDSEQVMQGLQRLNISNLRGICDVRSRRIAQENCNRQDFR</sequence>
<reference evidence="2" key="1">
    <citation type="journal article" date="2017" name="Nat. Ecol. Evol.">
        <title>Genome expansion and lineage-specific genetic innovations in the forest pathogenic fungi Armillaria.</title>
        <authorList>
            <person name="Sipos G."/>
            <person name="Prasanna A.N."/>
            <person name="Walter M.C."/>
            <person name="O'Connor E."/>
            <person name="Balint B."/>
            <person name="Krizsan K."/>
            <person name="Kiss B."/>
            <person name="Hess J."/>
            <person name="Varga T."/>
            <person name="Slot J."/>
            <person name="Riley R."/>
            <person name="Boka B."/>
            <person name="Rigling D."/>
            <person name="Barry K."/>
            <person name="Lee J."/>
            <person name="Mihaltcheva S."/>
            <person name="LaButti K."/>
            <person name="Lipzen A."/>
            <person name="Waldron R."/>
            <person name="Moloney N.M."/>
            <person name="Sperisen C."/>
            <person name="Kredics L."/>
            <person name="Vagvoelgyi C."/>
            <person name="Patrignani A."/>
            <person name="Fitzpatrick D."/>
            <person name="Nagy I."/>
            <person name="Doyle S."/>
            <person name="Anderson J.B."/>
            <person name="Grigoriev I.V."/>
            <person name="Gueldener U."/>
            <person name="Muensterkoetter M."/>
            <person name="Nagy L.G."/>
        </authorList>
    </citation>
    <scope>NUCLEOTIDE SEQUENCE [LARGE SCALE GENOMIC DNA]</scope>
    <source>
        <strain evidence="2">Ar21-2</strain>
    </source>
</reference>
<organism evidence="1 2">
    <name type="scientific">Armillaria gallica</name>
    <name type="common">Bulbous honey fungus</name>
    <name type="synonym">Armillaria bulbosa</name>
    <dbReference type="NCBI Taxonomy" id="47427"/>
    <lineage>
        <taxon>Eukaryota</taxon>
        <taxon>Fungi</taxon>
        <taxon>Dikarya</taxon>
        <taxon>Basidiomycota</taxon>
        <taxon>Agaricomycotina</taxon>
        <taxon>Agaricomycetes</taxon>
        <taxon>Agaricomycetidae</taxon>
        <taxon>Agaricales</taxon>
        <taxon>Marasmiineae</taxon>
        <taxon>Physalacriaceae</taxon>
        <taxon>Armillaria</taxon>
    </lineage>
</organism>
<protein>
    <submittedName>
        <fullName evidence="1">Uncharacterized protein</fullName>
    </submittedName>
</protein>
<name>A0A2H3DXU7_ARMGA</name>
<keyword evidence="2" id="KW-1185">Reference proteome</keyword>
<dbReference type="AlphaFoldDB" id="A0A2H3DXU7"/>
<dbReference type="EMBL" id="KZ293655">
    <property type="protein sequence ID" value="PBK93917.1"/>
    <property type="molecule type" value="Genomic_DNA"/>
</dbReference>
<accession>A0A2H3DXU7</accession>
<evidence type="ECO:0000313" key="2">
    <source>
        <dbReference type="Proteomes" id="UP000217790"/>
    </source>
</evidence>
<dbReference type="OrthoDB" id="2836053at2759"/>
<dbReference type="Proteomes" id="UP000217790">
    <property type="component" value="Unassembled WGS sequence"/>
</dbReference>
<gene>
    <name evidence="1" type="ORF">ARMGADRAFT_110582</name>
</gene>
<dbReference type="OMA" id="SILHYHG"/>
<evidence type="ECO:0000313" key="1">
    <source>
        <dbReference type="EMBL" id="PBK93917.1"/>
    </source>
</evidence>
<dbReference type="InParanoid" id="A0A2H3DXU7"/>
<proteinExistence type="predicted"/>